<organism evidence="2 3">
    <name type="scientific">Amnibacterium flavum</name>
    <dbReference type="NCBI Taxonomy" id="2173173"/>
    <lineage>
        <taxon>Bacteria</taxon>
        <taxon>Bacillati</taxon>
        <taxon>Actinomycetota</taxon>
        <taxon>Actinomycetes</taxon>
        <taxon>Micrococcales</taxon>
        <taxon>Microbacteriaceae</taxon>
        <taxon>Amnibacterium</taxon>
    </lineage>
</organism>
<gene>
    <name evidence="2" type="ORF">DDQ50_04320</name>
</gene>
<keyword evidence="3" id="KW-1185">Reference proteome</keyword>
<name>A0A2V1HWQ1_9MICO</name>
<evidence type="ECO:0000313" key="3">
    <source>
        <dbReference type="Proteomes" id="UP000244893"/>
    </source>
</evidence>
<dbReference type="PANTHER" id="PTHR18964">
    <property type="entry name" value="ROK (REPRESSOR, ORF, KINASE) FAMILY"/>
    <property type="match status" value="1"/>
</dbReference>
<sequence length="378" mass="38648">MLHQSGPQARTELTRRTGLNRSTIGGIIADLAAVGLVEESWTTGSEPRGVGRPSPTAATTGRAVAIALNPELDAVSAAAVTLGGVVLQRTRRELASPVTVDEALEISAELVADLIAGMSADAVLVGIGVAVPGLVSGVDGIVRNAPHLGWSESTFAADLAELTGIPTSIANDAAVGARAERIFGAGRGVDDLVYLNGGASGIGGGVLSEGRAVRGVDGYAGEFGHMLVPTVDGAARLEDVVERSALLSALDLTSADERTLHRRLVEDATDEVRAEVERQARVLAVAIANVITTLNPRLVVLGGFLASLLATAPETVRAQVAASALREPMATAEVVPAELGPDLLFIGAAELAFEAVLSDPLATMERDSSSSSRPSGRP</sequence>
<reference evidence="2 3" key="1">
    <citation type="submission" date="2018-05" db="EMBL/GenBank/DDBJ databases">
        <title>Amnibacterium sp. M8JJ-5, whole genome shotgun sequence.</title>
        <authorList>
            <person name="Tuo L."/>
        </authorList>
    </citation>
    <scope>NUCLEOTIDE SEQUENCE [LARGE SCALE GENOMIC DNA]</scope>
    <source>
        <strain evidence="2 3">M8JJ-5</strain>
    </source>
</reference>
<accession>A0A2V1HWQ1</accession>
<dbReference type="AlphaFoldDB" id="A0A2V1HWQ1"/>
<dbReference type="InterPro" id="IPR036388">
    <property type="entry name" value="WH-like_DNA-bd_sf"/>
</dbReference>
<dbReference type="Proteomes" id="UP000244893">
    <property type="component" value="Unassembled WGS sequence"/>
</dbReference>
<dbReference type="InterPro" id="IPR043129">
    <property type="entry name" value="ATPase_NBD"/>
</dbReference>
<evidence type="ECO:0000256" key="1">
    <source>
        <dbReference type="ARBA" id="ARBA00006479"/>
    </source>
</evidence>
<comment type="similarity">
    <text evidence="1">Belongs to the ROK (NagC/XylR) family.</text>
</comment>
<evidence type="ECO:0000313" key="2">
    <source>
        <dbReference type="EMBL" id="PVZ96352.1"/>
    </source>
</evidence>
<comment type="caution">
    <text evidence="2">The sequence shown here is derived from an EMBL/GenBank/DDBJ whole genome shotgun (WGS) entry which is preliminary data.</text>
</comment>
<dbReference type="SUPFAM" id="SSF46785">
    <property type="entry name" value="Winged helix' DNA-binding domain"/>
    <property type="match status" value="1"/>
</dbReference>
<protein>
    <submittedName>
        <fullName evidence="2">Transcriptional regulator</fullName>
    </submittedName>
</protein>
<dbReference type="SUPFAM" id="SSF53067">
    <property type="entry name" value="Actin-like ATPase domain"/>
    <property type="match status" value="1"/>
</dbReference>
<dbReference type="InterPro" id="IPR036390">
    <property type="entry name" value="WH_DNA-bd_sf"/>
</dbReference>
<dbReference type="InterPro" id="IPR000600">
    <property type="entry name" value="ROK"/>
</dbReference>
<proteinExistence type="inferred from homology"/>
<dbReference type="Pfam" id="PF00480">
    <property type="entry name" value="ROK"/>
    <property type="match status" value="1"/>
</dbReference>
<dbReference type="EMBL" id="QEOP01000001">
    <property type="protein sequence ID" value="PVZ96352.1"/>
    <property type="molecule type" value="Genomic_DNA"/>
</dbReference>
<dbReference type="OrthoDB" id="5174513at2"/>
<dbReference type="PANTHER" id="PTHR18964:SF149">
    <property type="entry name" value="BIFUNCTIONAL UDP-N-ACETYLGLUCOSAMINE 2-EPIMERASE_N-ACETYLMANNOSAMINE KINASE"/>
    <property type="match status" value="1"/>
</dbReference>
<dbReference type="Gene3D" id="3.30.420.40">
    <property type="match status" value="2"/>
</dbReference>
<dbReference type="Gene3D" id="1.10.10.10">
    <property type="entry name" value="Winged helix-like DNA-binding domain superfamily/Winged helix DNA-binding domain"/>
    <property type="match status" value="1"/>
</dbReference>